<keyword evidence="1" id="KW-0175">Coiled coil</keyword>
<dbReference type="KEGG" id="lbc:LACBIDRAFT_326369"/>
<evidence type="ECO:0000256" key="2">
    <source>
        <dbReference type="SAM" id="MobiDB-lite"/>
    </source>
</evidence>
<reference evidence="3 4" key="1">
    <citation type="journal article" date="2008" name="Nature">
        <title>The genome of Laccaria bicolor provides insights into mycorrhizal symbiosis.</title>
        <authorList>
            <person name="Martin F."/>
            <person name="Aerts A."/>
            <person name="Ahren D."/>
            <person name="Brun A."/>
            <person name="Danchin E.G.J."/>
            <person name="Duchaussoy F."/>
            <person name="Gibon J."/>
            <person name="Kohler A."/>
            <person name="Lindquist E."/>
            <person name="Pereda V."/>
            <person name="Salamov A."/>
            <person name="Shapiro H.J."/>
            <person name="Wuyts J."/>
            <person name="Blaudez D."/>
            <person name="Buee M."/>
            <person name="Brokstein P."/>
            <person name="Canbaeck B."/>
            <person name="Cohen D."/>
            <person name="Courty P.E."/>
            <person name="Coutinho P.M."/>
            <person name="Delaruelle C."/>
            <person name="Detter J.C."/>
            <person name="Deveau A."/>
            <person name="DiFazio S."/>
            <person name="Duplessis S."/>
            <person name="Fraissinet-Tachet L."/>
            <person name="Lucic E."/>
            <person name="Frey-Klett P."/>
            <person name="Fourrey C."/>
            <person name="Feussner I."/>
            <person name="Gay G."/>
            <person name="Grimwood J."/>
            <person name="Hoegger P.J."/>
            <person name="Jain P."/>
            <person name="Kilaru S."/>
            <person name="Labbe J."/>
            <person name="Lin Y.C."/>
            <person name="Legue V."/>
            <person name="Le Tacon F."/>
            <person name="Marmeisse R."/>
            <person name="Melayah D."/>
            <person name="Montanini B."/>
            <person name="Muratet M."/>
            <person name="Nehls U."/>
            <person name="Niculita-Hirzel H."/>
            <person name="Oudot-Le Secq M.P."/>
            <person name="Peter M."/>
            <person name="Quesneville H."/>
            <person name="Rajashekar B."/>
            <person name="Reich M."/>
            <person name="Rouhier N."/>
            <person name="Schmutz J."/>
            <person name="Yin T."/>
            <person name="Chalot M."/>
            <person name="Henrissat B."/>
            <person name="Kuees U."/>
            <person name="Lucas S."/>
            <person name="Van de Peer Y."/>
            <person name="Podila G.K."/>
            <person name="Polle A."/>
            <person name="Pukkila P.J."/>
            <person name="Richardson P.M."/>
            <person name="Rouze P."/>
            <person name="Sanders I.R."/>
            <person name="Stajich J.E."/>
            <person name="Tunlid A."/>
            <person name="Tuskan G."/>
            <person name="Grigoriev I.V."/>
        </authorList>
    </citation>
    <scope>NUCLEOTIDE SEQUENCE [LARGE SCALE GENOMIC DNA]</scope>
    <source>
        <strain evidence="4">S238N-H82 / ATCC MYA-4686</strain>
    </source>
</reference>
<sequence length="606" mass="66248">MVLVEAVQLSASFSLLPLKITSHHPSPSVMDLLKTVLKVENHTKEPLNIRGIFARCGEIPSLYPYDAGVSGASLYFMKFTNIENAERAIGLELGGVGIRVYPISTNPQLIKQYRSTNPSDFDSYGRPRRTSTSNAPKDTLDRRRGSTSVVRAEASGVMHLEFSRDRNLSNAASYTSKPLVMPMQGSSKSSGTGGGDAHVTPRHPSSSTPLLTPVTNVKDDLNSQAPTVVVSSTDAAPSTSAFPLSFSNTITMSLSGGAITFDLQELQQDPQVIIDILKLTQSERGNWMIVAANYRRSSNTPAAVSVLDAMTTGSIDKSGTSELMKRGVSEQDLKPAFLMLSGCEVELAKKAKEKKDTAAASVHYRAAQKWLQRVFGEGAPPPGTLARLQPFNVAPTQTTSTMATDSSRLSSRSIPTSPSASRSIPTSPLASRLKVPIPVSPTTPGTPSISTPTKPFGAIPTKPGYSISLSQHRVLERELQSQRDRNHDQALLLSEVRNVKRKLEEDNEHERNLRRKLQRKLDELEKERDDARRLETYALDQIKREVSIRRKAEERAEKEHELRMELVKATAERNIDTKVVFEDLGNAHNVKAGHIGNENTPPDAGA</sequence>
<organism evidence="4">
    <name type="scientific">Laccaria bicolor (strain S238N-H82 / ATCC MYA-4686)</name>
    <name type="common">Bicoloured deceiver</name>
    <name type="synonym">Laccaria laccata var. bicolor</name>
    <dbReference type="NCBI Taxonomy" id="486041"/>
    <lineage>
        <taxon>Eukaryota</taxon>
        <taxon>Fungi</taxon>
        <taxon>Dikarya</taxon>
        <taxon>Basidiomycota</taxon>
        <taxon>Agaricomycotina</taxon>
        <taxon>Agaricomycetes</taxon>
        <taxon>Agaricomycetidae</taxon>
        <taxon>Agaricales</taxon>
        <taxon>Agaricineae</taxon>
        <taxon>Hydnangiaceae</taxon>
        <taxon>Laccaria</taxon>
    </lineage>
</organism>
<feature type="compositionally biased region" description="Polar residues" evidence="2">
    <location>
        <begin position="203"/>
        <end position="215"/>
    </location>
</feature>
<evidence type="ECO:0000256" key="1">
    <source>
        <dbReference type="SAM" id="Coils"/>
    </source>
</evidence>
<feature type="region of interest" description="Disordered" evidence="2">
    <location>
        <begin position="398"/>
        <end position="459"/>
    </location>
</feature>
<evidence type="ECO:0000313" key="3">
    <source>
        <dbReference type="EMBL" id="EDR09054.1"/>
    </source>
</evidence>
<dbReference type="EMBL" id="DS547100">
    <property type="protein sequence ID" value="EDR09054.1"/>
    <property type="molecule type" value="Genomic_DNA"/>
</dbReference>
<evidence type="ECO:0000313" key="4">
    <source>
        <dbReference type="Proteomes" id="UP000001194"/>
    </source>
</evidence>
<feature type="region of interest" description="Disordered" evidence="2">
    <location>
        <begin position="111"/>
        <end position="151"/>
    </location>
</feature>
<feature type="compositionally biased region" description="Low complexity" evidence="2">
    <location>
        <begin position="406"/>
        <end position="428"/>
    </location>
</feature>
<dbReference type="RefSeq" id="XP_001880367.1">
    <property type="nucleotide sequence ID" value="XM_001880332.1"/>
</dbReference>
<dbReference type="AlphaFoldDB" id="B0D8C3"/>
<feature type="region of interest" description="Disordered" evidence="2">
    <location>
        <begin position="173"/>
        <end position="215"/>
    </location>
</feature>
<feature type="compositionally biased region" description="Low complexity" evidence="2">
    <location>
        <begin position="435"/>
        <end position="453"/>
    </location>
</feature>
<dbReference type="OrthoDB" id="2670565at2759"/>
<protein>
    <submittedName>
        <fullName evidence="3">Predicted protein</fullName>
    </submittedName>
</protein>
<name>B0D8C3_LACBS</name>
<accession>B0D8C3</accession>
<dbReference type="GeneID" id="6076139"/>
<dbReference type="Proteomes" id="UP000001194">
    <property type="component" value="Unassembled WGS sequence"/>
</dbReference>
<dbReference type="HOGENOM" id="CLU_477394_0_0_1"/>
<dbReference type="InParanoid" id="B0D8C3"/>
<keyword evidence="4" id="KW-1185">Reference proteome</keyword>
<proteinExistence type="predicted"/>
<feature type="compositionally biased region" description="Polar residues" evidence="2">
    <location>
        <begin position="111"/>
        <end position="120"/>
    </location>
</feature>
<gene>
    <name evidence="3" type="ORF">LACBIDRAFT_326369</name>
</gene>
<feature type="coiled-coil region" evidence="1">
    <location>
        <begin position="493"/>
        <end position="559"/>
    </location>
</feature>